<evidence type="ECO:0000256" key="6">
    <source>
        <dbReference type="ARBA" id="ARBA00022840"/>
    </source>
</evidence>
<dbReference type="InterPro" id="IPR000999">
    <property type="entry name" value="RNase_III_dom"/>
</dbReference>
<dbReference type="GO" id="GO:0005524">
    <property type="term" value="F:ATP binding"/>
    <property type="evidence" value="ECO:0007669"/>
    <property type="project" value="UniProtKB-KW"/>
</dbReference>
<dbReference type="InterPro" id="IPR014001">
    <property type="entry name" value="Helicase_ATP-bd"/>
</dbReference>
<dbReference type="GO" id="GO:0005737">
    <property type="term" value="C:cytoplasm"/>
    <property type="evidence" value="ECO:0007669"/>
    <property type="project" value="TreeGrafter"/>
</dbReference>
<dbReference type="CDD" id="cd00593">
    <property type="entry name" value="RIBOc"/>
    <property type="match status" value="2"/>
</dbReference>
<dbReference type="PROSITE" id="PS51192">
    <property type="entry name" value="HELICASE_ATP_BIND_1"/>
    <property type="match status" value="1"/>
</dbReference>
<dbReference type="Pfam" id="PF03368">
    <property type="entry name" value="Dicer_dimer"/>
    <property type="match status" value="1"/>
</dbReference>
<evidence type="ECO:0000256" key="4">
    <source>
        <dbReference type="ARBA" id="ARBA00022801"/>
    </source>
</evidence>
<dbReference type="PANTHER" id="PTHR14950:SF37">
    <property type="entry name" value="ENDORIBONUCLEASE DICER"/>
    <property type="match status" value="1"/>
</dbReference>
<dbReference type="InterPro" id="IPR005034">
    <property type="entry name" value="Dicer_dimerisation"/>
</dbReference>
<dbReference type="Pfam" id="PF00270">
    <property type="entry name" value="DEAD"/>
    <property type="match status" value="1"/>
</dbReference>
<keyword evidence="8" id="KW-0694">RNA-binding</keyword>
<dbReference type="OrthoDB" id="416741at2759"/>
<dbReference type="PANTHER" id="PTHR14950">
    <property type="entry name" value="DICER-RELATED"/>
    <property type="match status" value="1"/>
</dbReference>
<keyword evidence="15" id="KW-1185">Reference proteome</keyword>
<sequence>MAHYSDSSGCSEDLGDAINDTLAAEDPLGSSWLEESESREAPAGEPKDLTSITARAYQVEMLEASLTENTIVAMDTGLGKTQVAVLRIRAELERMSSDKLIWFLAPTVSLCDQQFGVIKTQIPSVLAKIITGADNVESWSVSAWKAVLINVNLVVTTHQVLLDALLHGFVKISSLALLIFDEAHNCTKKHPGSRIMREFYQEAKNHRDPIPHILGLTASPVVRADISSLEELETTLDASCRSPTRHREELLAHTHRPLMLNIQYTPTLEVSKNQYTPSMSKIHKAYKALDIKEDPYIEWLSAQNTDRSERKLKDAFMKRDTYTQGTMKKLCKRSVDICRDMGSWAADWYIFEAIRCFLDGVKKQGVSSQSFKEAEVVYLARVFLNAGIGPPLEPQWEDMTLFSEKVRQLIDALLKYDGAIRGIVFVKERSSTAILMQILSRHPEISKRYRVGKMVGTSFIPGVKQDFLDLPERNNSLALQAFRHGRLDLLIVTAVLEEGIDVPACNLVICLEKPANLKSFIQRRGRARMEESHLYLFEETTDIGSKKEWGLLEAQMKMWYEDDLRELQVLKELEDSEVPDYPELRVESTGARLTINDAKSHINHFCATLTFRKFVDTSPDYLIEKVIQEDAQTSTQNFVKATVLLPSSLPPWLRKATSIRTWKSEANACKDAAFQAYQALYHANLVDEHLLPLREQDFGVEIPDRPGMTEAAAQCNPWPQVAEAWNQNNGGPQRHTLRLLDQTHTVKCEIELVLPISLPQMPPVTIHLDHKSNFILQIGEKVTACVESANDSVDVTSTLLSTAYAHRRLDIREEGYAVQLALHKGILPPKCSRTLFDANSAADAMSPGLVRDIYGNPFVFESLLSSKPAAESVQKVYKGFEEDPDDDQYMAVSKYPRGPGLFHQPPPPQQPPSKKPYSRVLPMSGMTIDDIPIVYAELGLLIPSLIHYIEIFLVATKLSETILKPLELSDPSMLVTAICASSARTPMNYERIEFLGDSVLKLCVTVNVASTNLRMPEGLLSRLKDRLVCNGRLCMAARTSGLDEFIIAKQFTLKGWSPPYIPDLLEAPDQGPQKRIISTKTLADVLEAVIGVSYIDGGLRKALRCVSFFLGEGQFRDVEIARGVLFESAEPEDMVLPAMYEPLEGLIGYFFTKKTLLVEAMTHPSYFPASYSYDRLEMIGDAILDHVIVQELFTEEPEALENWQMHLLRTALVNADILGFLVMEWSSKLSTNDVLEDGGGSEGNSGTRKRSPSLKPVENTTPLWSYMQYQSIELTIEREATAKRHAELRESILEAMHSGTHYPWALFARLHAPKFFSDLYESLVGAVWVDSGSFDKCKAFVERSGLLSYLARLRNNDTQVHVLHPKEELGRLANSETVSYVVREAEQDQTGAGRFGCKVLIGGKEVADVDGALFKHEAVVRAATEAVITLSTR</sequence>
<dbReference type="Gene3D" id="3.30.160.380">
    <property type="entry name" value="Dicer dimerisation domain"/>
    <property type="match status" value="1"/>
</dbReference>
<organism evidence="14 15">
    <name type="scientific">Diaporthe helianthi</name>
    <dbReference type="NCBI Taxonomy" id="158607"/>
    <lineage>
        <taxon>Eukaryota</taxon>
        <taxon>Fungi</taxon>
        <taxon>Dikarya</taxon>
        <taxon>Ascomycota</taxon>
        <taxon>Pezizomycotina</taxon>
        <taxon>Sordariomycetes</taxon>
        <taxon>Sordariomycetidae</taxon>
        <taxon>Diaporthales</taxon>
        <taxon>Diaporthaceae</taxon>
        <taxon>Diaporthe</taxon>
    </lineage>
</organism>
<dbReference type="GO" id="GO:0030422">
    <property type="term" value="P:siRNA processing"/>
    <property type="evidence" value="ECO:0007669"/>
    <property type="project" value="TreeGrafter"/>
</dbReference>
<accession>A0A2P5HUY9</accession>
<dbReference type="PROSITE" id="PS51194">
    <property type="entry name" value="HELICASE_CTER"/>
    <property type="match status" value="1"/>
</dbReference>
<dbReference type="GO" id="GO:0051607">
    <property type="term" value="P:defense response to virus"/>
    <property type="evidence" value="ECO:0007669"/>
    <property type="project" value="UniProtKB-KW"/>
</dbReference>
<evidence type="ECO:0000256" key="2">
    <source>
        <dbReference type="ARBA" id="ARBA00022737"/>
    </source>
</evidence>
<dbReference type="Pfam" id="PF00636">
    <property type="entry name" value="Ribonuclease_3"/>
    <property type="match status" value="2"/>
</dbReference>
<keyword evidence="2" id="KW-0677">Repeat</keyword>
<dbReference type="Gene3D" id="3.40.50.300">
    <property type="entry name" value="P-loop containing nucleotide triphosphate hydrolases"/>
    <property type="match status" value="2"/>
</dbReference>
<dbReference type="InParanoid" id="A0A2P5HUY9"/>
<keyword evidence="3" id="KW-0547">Nucleotide-binding</keyword>
<dbReference type="GO" id="GO:0004386">
    <property type="term" value="F:helicase activity"/>
    <property type="evidence" value="ECO:0007669"/>
    <property type="project" value="UniProtKB-KW"/>
</dbReference>
<feature type="domain" description="Dicer dsRNA-binding fold" evidence="13">
    <location>
        <begin position="598"/>
        <end position="700"/>
    </location>
</feature>
<dbReference type="SMART" id="SM00490">
    <property type="entry name" value="HELICc"/>
    <property type="match status" value="1"/>
</dbReference>
<feature type="domain" description="Helicase C-terminal" evidence="12">
    <location>
        <begin position="405"/>
        <end position="568"/>
    </location>
</feature>
<name>A0A2P5HUY9_DIAHE</name>
<evidence type="ECO:0000256" key="5">
    <source>
        <dbReference type="ARBA" id="ARBA00022806"/>
    </source>
</evidence>
<keyword evidence="7" id="KW-0051">Antiviral defense</keyword>
<evidence type="ECO:0000256" key="3">
    <source>
        <dbReference type="ARBA" id="ARBA00022741"/>
    </source>
</evidence>
<keyword evidence="1" id="KW-0930">Antiviral protein</keyword>
<evidence type="ECO:0000256" key="1">
    <source>
        <dbReference type="ARBA" id="ARBA00022721"/>
    </source>
</evidence>
<dbReference type="GO" id="GO:0050688">
    <property type="term" value="P:regulation of defense response to virus"/>
    <property type="evidence" value="ECO:0007669"/>
    <property type="project" value="UniProtKB-KW"/>
</dbReference>
<comment type="caution">
    <text evidence="14">The sequence shown here is derived from an EMBL/GenBank/DDBJ whole genome shotgun (WGS) entry which is preliminary data.</text>
</comment>
<dbReference type="InterPro" id="IPR011545">
    <property type="entry name" value="DEAD/DEAH_box_helicase_dom"/>
</dbReference>
<dbReference type="SMART" id="SM00487">
    <property type="entry name" value="DEXDc"/>
    <property type="match status" value="1"/>
</dbReference>
<evidence type="ECO:0000256" key="9">
    <source>
        <dbReference type="SAM" id="MobiDB-lite"/>
    </source>
</evidence>
<proteinExistence type="inferred from homology"/>
<dbReference type="Proteomes" id="UP000094444">
    <property type="component" value="Unassembled WGS sequence"/>
</dbReference>
<protein>
    <submittedName>
        <fullName evidence="14">RNase3 domain-containing protein</fullName>
    </submittedName>
</protein>
<evidence type="ECO:0000259" key="12">
    <source>
        <dbReference type="PROSITE" id="PS51194"/>
    </source>
</evidence>
<dbReference type="GO" id="GO:0003723">
    <property type="term" value="F:RNA binding"/>
    <property type="evidence" value="ECO:0007669"/>
    <property type="project" value="UniProtKB-UniRule"/>
</dbReference>
<dbReference type="GO" id="GO:0005634">
    <property type="term" value="C:nucleus"/>
    <property type="evidence" value="ECO:0007669"/>
    <property type="project" value="TreeGrafter"/>
</dbReference>
<dbReference type="SMART" id="SM00535">
    <property type="entry name" value="RIBOc"/>
    <property type="match status" value="2"/>
</dbReference>
<dbReference type="EMBL" id="MAVT02000688">
    <property type="protein sequence ID" value="POS74069.1"/>
    <property type="molecule type" value="Genomic_DNA"/>
</dbReference>
<dbReference type="Pfam" id="PF00271">
    <property type="entry name" value="Helicase_C"/>
    <property type="match status" value="1"/>
</dbReference>
<dbReference type="InterPro" id="IPR038248">
    <property type="entry name" value="Dicer_dimer_sf"/>
</dbReference>
<comment type="similarity">
    <text evidence="8">Belongs to the helicase family. Dicer subfamily.</text>
</comment>
<reference evidence="14" key="1">
    <citation type="submission" date="2017-09" db="EMBL/GenBank/DDBJ databases">
        <title>Polyketide synthases of a Diaporthe helianthi virulent isolate.</title>
        <authorList>
            <person name="Baroncelli R."/>
        </authorList>
    </citation>
    <scope>NUCLEOTIDE SEQUENCE [LARGE SCALE GENOMIC DNA]</scope>
    <source>
        <strain evidence="14">7/96</strain>
    </source>
</reference>
<evidence type="ECO:0000256" key="8">
    <source>
        <dbReference type="PROSITE-ProRule" id="PRU00657"/>
    </source>
</evidence>
<feature type="domain" description="RNase III" evidence="10">
    <location>
        <begin position="955"/>
        <end position="1098"/>
    </location>
</feature>
<gene>
    <name evidence="14" type="ORF">DHEL01_v207544</name>
</gene>
<feature type="domain" description="Helicase ATP-binding" evidence="11">
    <location>
        <begin position="61"/>
        <end position="238"/>
    </location>
</feature>
<dbReference type="PROSITE" id="PS50142">
    <property type="entry name" value="RNASE_3_2"/>
    <property type="match status" value="2"/>
</dbReference>
<evidence type="ECO:0000313" key="14">
    <source>
        <dbReference type="EMBL" id="POS74069.1"/>
    </source>
</evidence>
<dbReference type="SUPFAM" id="SSF69065">
    <property type="entry name" value="RNase III domain-like"/>
    <property type="match status" value="2"/>
</dbReference>
<evidence type="ECO:0000259" key="13">
    <source>
        <dbReference type="PROSITE" id="PS51327"/>
    </source>
</evidence>
<dbReference type="STRING" id="158607.A0A2P5HUY9"/>
<feature type="region of interest" description="Disordered" evidence="9">
    <location>
        <begin position="1"/>
        <end position="20"/>
    </location>
</feature>
<dbReference type="GO" id="GO:0004525">
    <property type="term" value="F:ribonuclease III activity"/>
    <property type="evidence" value="ECO:0007669"/>
    <property type="project" value="InterPro"/>
</dbReference>
<dbReference type="InterPro" id="IPR036389">
    <property type="entry name" value="RNase_III_sf"/>
</dbReference>
<feature type="domain" description="RNase III" evidence="10">
    <location>
        <begin position="1140"/>
        <end position="1332"/>
    </location>
</feature>
<keyword evidence="6" id="KW-0067">ATP-binding</keyword>
<evidence type="ECO:0000259" key="10">
    <source>
        <dbReference type="PROSITE" id="PS50142"/>
    </source>
</evidence>
<evidence type="ECO:0000313" key="15">
    <source>
        <dbReference type="Proteomes" id="UP000094444"/>
    </source>
</evidence>
<feature type="compositionally biased region" description="Polar residues" evidence="9">
    <location>
        <begin position="1"/>
        <end position="10"/>
    </location>
</feature>
<keyword evidence="5" id="KW-0347">Helicase</keyword>
<dbReference type="InterPro" id="IPR001650">
    <property type="entry name" value="Helicase_C-like"/>
</dbReference>
<evidence type="ECO:0000259" key="11">
    <source>
        <dbReference type="PROSITE" id="PS51192"/>
    </source>
</evidence>
<feature type="region of interest" description="Disordered" evidence="9">
    <location>
        <begin position="1234"/>
        <end position="1259"/>
    </location>
</feature>
<dbReference type="SUPFAM" id="SSF52540">
    <property type="entry name" value="P-loop containing nucleoside triphosphate hydrolases"/>
    <property type="match status" value="1"/>
</dbReference>
<dbReference type="InterPro" id="IPR027417">
    <property type="entry name" value="P-loop_NTPase"/>
</dbReference>
<dbReference type="CDD" id="cd18034">
    <property type="entry name" value="DEXHc_dicer"/>
    <property type="match status" value="1"/>
</dbReference>
<dbReference type="Gene3D" id="1.10.1520.10">
    <property type="entry name" value="Ribonuclease III domain"/>
    <property type="match status" value="2"/>
</dbReference>
<dbReference type="PROSITE" id="PS51327">
    <property type="entry name" value="DICER_DSRBF"/>
    <property type="match status" value="1"/>
</dbReference>
<keyword evidence="4" id="KW-0378">Hydrolase</keyword>
<evidence type="ECO:0000256" key="7">
    <source>
        <dbReference type="ARBA" id="ARBA00023118"/>
    </source>
</evidence>